<name>A0A0A1TLK1_9HYPO</name>
<protein>
    <recommendedName>
        <fullName evidence="4">Phosphoglycerate mutase family protein</fullName>
    </recommendedName>
</protein>
<dbReference type="Proteomes" id="UP000039046">
    <property type="component" value="Unassembled WGS sequence"/>
</dbReference>
<keyword evidence="1" id="KW-0732">Signal</keyword>
<dbReference type="STRING" id="1531966.A0A0A1TLK1"/>
<sequence>MKFLNVLALATAAAAAKPTVYLIRHGEKPADDNEHGLSAAGVKRSQCLRNVFGAKSSYNIGHIMAQTPQDDGSRGRPRDTVAPLAADLGLTTDLSCDRDDADCVADVVKNYTGKGNILICWEHKKLNNLAKAIGAKDQGNYPGDHFDIIWVQPSPYKKITDQYENCPGLDN</sequence>
<evidence type="ECO:0000313" key="2">
    <source>
        <dbReference type="EMBL" id="CEJ90957.1"/>
    </source>
</evidence>
<dbReference type="OrthoDB" id="425925at2759"/>
<feature type="signal peptide" evidence="1">
    <location>
        <begin position="1"/>
        <end position="16"/>
    </location>
</feature>
<evidence type="ECO:0000256" key="1">
    <source>
        <dbReference type="SAM" id="SignalP"/>
    </source>
</evidence>
<proteinExistence type="predicted"/>
<dbReference type="EMBL" id="CDHN01000003">
    <property type="protein sequence ID" value="CEJ90957.1"/>
    <property type="molecule type" value="Genomic_DNA"/>
</dbReference>
<evidence type="ECO:0008006" key="4">
    <source>
        <dbReference type="Google" id="ProtNLM"/>
    </source>
</evidence>
<accession>A0A0A1TLK1</accession>
<feature type="chain" id="PRO_5001990143" description="Phosphoglycerate mutase family protein" evidence="1">
    <location>
        <begin position="17"/>
        <end position="171"/>
    </location>
</feature>
<dbReference type="HOGENOM" id="CLU_085795_3_1_1"/>
<reference evidence="2 3" key="1">
    <citation type="journal article" date="2015" name="Genome Announc.">
        <title>Draft Genome Sequence and Gene Annotation of the Entomopathogenic Fungus Verticillium hemipterigenum.</title>
        <authorList>
            <person name="Horn F."/>
            <person name="Habel A."/>
            <person name="Scharf D.H."/>
            <person name="Dworschak J."/>
            <person name="Brakhage A.A."/>
            <person name="Guthke R."/>
            <person name="Hertweck C."/>
            <person name="Linde J."/>
        </authorList>
    </citation>
    <scope>NUCLEOTIDE SEQUENCE [LARGE SCALE GENOMIC DNA]</scope>
</reference>
<keyword evidence="3" id="KW-1185">Reference proteome</keyword>
<organism evidence="2 3">
    <name type="scientific">[Torrubiella] hemipterigena</name>
    <dbReference type="NCBI Taxonomy" id="1531966"/>
    <lineage>
        <taxon>Eukaryota</taxon>
        <taxon>Fungi</taxon>
        <taxon>Dikarya</taxon>
        <taxon>Ascomycota</taxon>
        <taxon>Pezizomycotina</taxon>
        <taxon>Sordariomycetes</taxon>
        <taxon>Hypocreomycetidae</taxon>
        <taxon>Hypocreales</taxon>
        <taxon>Clavicipitaceae</taxon>
        <taxon>Clavicipitaceae incertae sedis</taxon>
        <taxon>'Torrubiella' clade</taxon>
    </lineage>
</organism>
<dbReference type="AlphaFoldDB" id="A0A0A1TLK1"/>
<evidence type="ECO:0000313" key="3">
    <source>
        <dbReference type="Proteomes" id="UP000039046"/>
    </source>
</evidence>
<gene>
    <name evidence="2" type="ORF">VHEMI06706</name>
</gene>